<proteinExistence type="predicted"/>
<evidence type="ECO:0008006" key="3">
    <source>
        <dbReference type="Google" id="ProtNLM"/>
    </source>
</evidence>
<reference evidence="1 2" key="1">
    <citation type="submission" date="2024-02" db="EMBL/GenBank/DDBJ databases">
        <title>Discinaceae phylogenomics.</title>
        <authorList>
            <person name="Dirks A.C."/>
            <person name="James T.Y."/>
        </authorList>
    </citation>
    <scope>NUCLEOTIDE SEQUENCE [LARGE SCALE GENOMIC DNA]</scope>
    <source>
        <strain evidence="1 2">ACD0624</strain>
    </source>
</reference>
<organism evidence="1 2">
    <name type="scientific">Discina gigas</name>
    <dbReference type="NCBI Taxonomy" id="1032678"/>
    <lineage>
        <taxon>Eukaryota</taxon>
        <taxon>Fungi</taxon>
        <taxon>Dikarya</taxon>
        <taxon>Ascomycota</taxon>
        <taxon>Pezizomycotina</taxon>
        <taxon>Pezizomycetes</taxon>
        <taxon>Pezizales</taxon>
        <taxon>Discinaceae</taxon>
        <taxon>Discina</taxon>
    </lineage>
</organism>
<protein>
    <recommendedName>
        <fullName evidence="3">F-box domain-containing protein</fullName>
    </recommendedName>
</protein>
<name>A0ABR3G9V1_9PEZI</name>
<evidence type="ECO:0000313" key="2">
    <source>
        <dbReference type="Proteomes" id="UP001447188"/>
    </source>
</evidence>
<comment type="caution">
    <text evidence="1">The sequence shown here is derived from an EMBL/GenBank/DDBJ whole genome shotgun (WGS) entry which is preliminary data.</text>
</comment>
<accession>A0ABR3G9V1</accession>
<evidence type="ECO:0000313" key="1">
    <source>
        <dbReference type="EMBL" id="KAL0632366.1"/>
    </source>
</evidence>
<dbReference type="Proteomes" id="UP001447188">
    <property type="component" value="Unassembled WGS sequence"/>
</dbReference>
<sequence>MASLKLPSVIRHLATLPRELVHKVIDGLCLSQVLSLTLHNVPYVDECILGHINYKRLFQEPSQLQKASNHFRLYHTILYTLCISPHRHTTMMAAHPAWSKITCGELIAHLHIQIVYLIDKVTPERADLAVLSASSPTPLHRVWDSSDLQHLQLRWTLLGEVTKALNVKKSEQLQKLRALVLEYPGHLRADLNIQEYKSNLNHMANSLEWRAKDLLRPRREIGGKSMYPFKKGLPVLPYDRHLRLFLKVLERHPLPDEDMPDVIQSGWQIPVDKKVSLVRRYGKSKEIPVSEELNHQYTPEAIGNIRRAILGLTYSYTPTSTSPVPPRSTCLISSSTEITAKEKDILLINMRTKQTPYSAYPYNKSNGLSQPCFVLPDRVEPYAALSELEIQWLESFLWSCRYMANMHDARWNETISVGEMWCKKSGV</sequence>
<keyword evidence="2" id="KW-1185">Reference proteome</keyword>
<dbReference type="EMBL" id="JBBBZM010000173">
    <property type="protein sequence ID" value="KAL0632366.1"/>
    <property type="molecule type" value="Genomic_DNA"/>
</dbReference>
<gene>
    <name evidence="1" type="ORF">Q9L58_008761</name>
</gene>